<dbReference type="Proteomes" id="UP000006039">
    <property type="component" value="Unassembled WGS sequence"/>
</dbReference>
<evidence type="ECO:0000313" key="1">
    <source>
        <dbReference type="EMBL" id="EJT74550.1"/>
    </source>
</evidence>
<dbReference type="RefSeq" id="XP_009224494.1">
    <property type="nucleotide sequence ID" value="XM_009226230.1"/>
</dbReference>
<protein>
    <submittedName>
        <fullName evidence="1 2">Uncharacterized protein</fullName>
    </submittedName>
</protein>
<dbReference type="EMBL" id="GL385398">
    <property type="protein sequence ID" value="EJT74550.1"/>
    <property type="molecule type" value="Genomic_DNA"/>
</dbReference>
<evidence type="ECO:0000313" key="3">
    <source>
        <dbReference type="Proteomes" id="UP000006039"/>
    </source>
</evidence>
<reference evidence="2" key="5">
    <citation type="submission" date="2018-04" db="UniProtKB">
        <authorList>
            <consortium name="EnsemblFungi"/>
        </authorList>
    </citation>
    <scope>IDENTIFICATION</scope>
    <source>
        <strain evidence="2">R3-111a-1</strain>
    </source>
</reference>
<dbReference type="AlphaFoldDB" id="J3P4F3"/>
<reference evidence="1" key="2">
    <citation type="submission" date="2010-07" db="EMBL/GenBank/DDBJ databases">
        <authorList>
            <consortium name="The Broad Institute Genome Sequencing Platform"/>
            <consortium name="Broad Institute Genome Sequencing Center for Infectious Disease"/>
            <person name="Ma L.-J."/>
            <person name="Dead R."/>
            <person name="Young S."/>
            <person name="Zeng Q."/>
            <person name="Koehrsen M."/>
            <person name="Alvarado L."/>
            <person name="Berlin A."/>
            <person name="Chapman S.B."/>
            <person name="Chen Z."/>
            <person name="Freedman E."/>
            <person name="Gellesch M."/>
            <person name="Goldberg J."/>
            <person name="Griggs A."/>
            <person name="Gujja S."/>
            <person name="Heilman E.R."/>
            <person name="Heiman D."/>
            <person name="Hepburn T."/>
            <person name="Howarth C."/>
            <person name="Jen D."/>
            <person name="Larson L."/>
            <person name="Mehta T."/>
            <person name="Neiman D."/>
            <person name="Pearson M."/>
            <person name="Roberts A."/>
            <person name="Saif S."/>
            <person name="Shea T."/>
            <person name="Shenoy N."/>
            <person name="Sisk P."/>
            <person name="Stolte C."/>
            <person name="Sykes S."/>
            <person name="Walk T."/>
            <person name="White J."/>
            <person name="Yandava C."/>
            <person name="Haas B."/>
            <person name="Nusbaum C."/>
            <person name="Birren B."/>
        </authorList>
    </citation>
    <scope>NUCLEOTIDE SEQUENCE</scope>
    <source>
        <strain evidence="1">R3-111a-1</strain>
    </source>
</reference>
<dbReference type="EnsemblFungi" id="EJT74550">
    <property type="protein sequence ID" value="EJT74550"/>
    <property type="gene ID" value="GGTG_08390"/>
</dbReference>
<dbReference type="VEuPathDB" id="FungiDB:GGTG_08390"/>
<reference evidence="2" key="4">
    <citation type="journal article" date="2015" name="G3 (Bethesda)">
        <title>Genome sequences of three phytopathogenic species of the Magnaporthaceae family of fungi.</title>
        <authorList>
            <person name="Okagaki L.H."/>
            <person name="Nunes C.C."/>
            <person name="Sailsbery J."/>
            <person name="Clay B."/>
            <person name="Brown D."/>
            <person name="John T."/>
            <person name="Oh Y."/>
            <person name="Young N."/>
            <person name="Fitzgerald M."/>
            <person name="Haas B.J."/>
            <person name="Zeng Q."/>
            <person name="Young S."/>
            <person name="Adiconis X."/>
            <person name="Fan L."/>
            <person name="Levin J.Z."/>
            <person name="Mitchell T.K."/>
            <person name="Okubara P.A."/>
            <person name="Farman M.L."/>
            <person name="Kohn L.M."/>
            <person name="Birren B."/>
            <person name="Ma L.-J."/>
            <person name="Dean R.A."/>
        </authorList>
    </citation>
    <scope>NUCLEOTIDE SEQUENCE</scope>
    <source>
        <strain evidence="2">R3-111a-1</strain>
    </source>
</reference>
<dbReference type="GeneID" id="20348848"/>
<accession>J3P4F3</accession>
<dbReference type="HOGENOM" id="CLU_2277689_0_0_1"/>
<dbReference type="OrthoDB" id="73875at2759"/>
<gene>
    <name evidence="2" type="primary">20348848</name>
    <name evidence="1" type="ORF">GGTG_08390</name>
</gene>
<name>J3P4F3_GAET3</name>
<proteinExistence type="predicted"/>
<organism evidence="1">
    <name type="scientific">Gaeumannomyces tritici (strain R3-111a-1)</name>
    <name type="common">Wheat and barley take-all root rot fungus</name>
    <name type="synonym">Gaeumannomyces graminis var. tritici</name>
    <dbReference type="NCBI Taxonomy" id="644352"/>
    <lineage>
        <taxon>Eukaryota</taxon>
        <taxon>Fungi</taxon>
        <taxon>Dikarya</taxon>
        <taxon>Ascomycota</taxon>
        <taxon>Pezizomycotina</taxon>
        <taxon>Sordariomycetes</taxon>
        <taxon>Sordariomycetidae</taxon>
        <taxon>Magnaporthales</taxon>
        <taxon>Magnaporthaceae</taxon>
        <taxon>Gaeumannomyces</taxon>
    </lineage>
</organism>
<evidence type="ECO:0000313" key="2">
    <source>
        <dbReference type="EnsemblFungi" id="EJT74550"/>
    </source>
</evidence>
<keyword evidence="3" id="KW-1185">Reference proteome</keyword>
<sequence>MLIWQGLGAMIGSSQTVLRSIENVFAPIPESKTSQWEKVMIDIITVGALGSAAPFFNRALKSLPAFSKSTTFDDTKDNALMLIGQGTTLAKDLLVSGEGRNE</sequence>
<reference evidence="3" key="1">
    <citation type="submission" date="2010-07" db="EMBL/GenBank/DDBJ databases">
        <title>The genome sequence of Gaeumannomyces graminis var. tritici strain R3-111a-1.</title>
        <authorList>
            <consortium name="The Broad Institute Genome Sequencing Platform"/>
            <person name="Ma L.-J."/>
            <person name="Dead R."/>
            <person name="Young S."/>
            <person name="Zeng Q."/>
            <person name="Koehrsen M."/>
            <person name="Alvarado L."/>
            <person name="Berlin A."/>
            <person name="Chapman S.B."/>
            <person name="Chen Z."/>
            <person name="Freedman E."/>
            <person name="Gellesch M."/>
            <person name="Goldberg J."/>
            <person name="Griggs A."/>
            <person name="Gujja S."/>
            <person name="Heilman E.R."/>
            <person name="Heiman D."/>
            <person name="Hepburn T."/>
            <person name="Howarth C."/>
            <person name="Jen D."/>
            <person name="Larson L."/>
            <person name="Mehta T."/>
            <person name="Neiman D."/>
            <person name="Pearson M."/>
            <person name="Roberts A."/>
            <person name="Saif S."/>
            <person name="Shea T."/>
            <person name="Shenoy N."/>
            <person name="Sisk P."/>
            <person name="Stolte C."/>
            <person name="Sykes S."/>
            <person name="Walk T."/>
            <person name="White J."/>
            <person name="Yandava C."/>
            <person name="Haas B."/>
            <person name="Nusbaum C."/>
            <person name="Birren B."/>
        </authorList>
    </citation>
    <scope>NUCLEOTIDE SEQUENCE [LARGE SCALE GENOMIC DNA]</scope>
    <source>
        <strain evidence="3">R3-111a-1</strain>
    </source>
</reference>
<reference evidence="1" key="3">
    <citation type="submission" date="2010-09" db="EMBL/GenBank/DDBJ databases">
        <title>Annotation of Gaeumannomyces graminis var. tritici R3-111a-1.</title>
        <authorList>
            <consortium name="The Broad Institute Genome Sequencing Platform"/>
            <person name="Ma L.-J."/>
            <person name="Dead R."/>
            <person name="Young S.K."/>
            <person name="Zeng Q."/>
            <person name="Gargeya S."/>
            <person name="Fitzgerald M."/>
            <person name="Haas B."/>
            <person name="Abouelleil A."/>
            <person name="Alvarado L."/>
            <person name="Arachchi H.M."/>
            <person name="Berlin A."/>
            <person name="Brown A."/>
            <person name="Chapman S.B."/>
            <person name="Chen Z."/>
            <person name="Dunbar C."/>
            <person name="Freedman E."/>
            <person name="Gearin G."/>
            <person name="Gellesch M."/>
            <person name="Goldberg J."/>
            <person name="Griggs A."/>
            <person name="Gujja S."/>
            <person name="Heiman D."/>
            <person name="Howarth C."/>
            <person name="Larson L."/>
            <person name="Lui A."/>
            <person name="MacDonald P.J.P."/>
            <person name="Mehta T."/>
            <person name="Montmayeur A."/>
            <person name="Murphy C."/>
            <person name="Neiman D."/>
            <person name="Pearson M."/>
            <person name="Priest M."/>
            <person name="Roberts A."/>
            <person name="Saif S."/>
            <person name="Shea T."/>
            <person name="Shenoy N."/>
            <person name="Sisk P."/>
            <person name="Stolte C."/>
            <person name="Sykes S."/>
            <person name="Yandava C."/>
            <person name="Wortman J."/>
            <person name="Nusbaum C."/>
            <person name="Birren B."/>
        </authorList>
    </citation>
    <scope>NUCLEOTIDE SEQUENCE</scope>
    <source>
        <strain evidence="1">R3-111a-1</strain>
    </source>
</reference>
<dbReference type="STRING" id="644352.J3P4F3"/>